<keyword evidence="3" id="KW-1185">Reference proteome</keyword>
<comment type="caution">
    <text evidence="2">The sequence shown here is derived from an EMBL/GenBank/DDBJ whole genome shotgun (WGS) entry which is preliminary data.</text>
</comment>
<evidence type="ECO:0008006" key="4">
    <source>
        <dbReference type="Google" id="ProtNLM"/>
    </source>
</evidence>
<name>A0A4R2IJY7_9ACTN</name>
<dbReference type="AlphaFoldDB" id="A0A4R2IJY7"/>
<reference evidence="2 3" key="1">
    <citation type="journal article" date="2015" name="Stand. Genomic Sci.">
        <title>Genomic Encyclopedia of Bacterial and Archaeal Type Strains, Phase III: the genomes of soil and plant-associated and newly described type strains.</title>
        <authorList>
            <person name="Whitman W.B."/>
            <person name="Woyke T."/>
            <person name="Klenk H.P."/>
            <person name="Zhou Y."/>
            <person name="Lilburn T.G."/>
            <person name="Beck B.J."/>
            <person name="De Vos P."/>
            <person name="Vandamme P."/>
            <person name="Eisen J.A."/>
            <person name="Garrity G."/>
            <person name="Hugenholtz P."/>
            <person name="Kyrpides N.C."/>
        </authorList>
    </citation>
    <scope>NUCLEOTIDE SEQUENCE [LARGE SCALE GENOMIC DNA]</scope>
    <source>
        <strain evidence="2 3">VKM Ac-2541</strain>
    </source>
</reference>
<sequence length="76" mass="8233">MGHSMMRAALVYQHATEERAREIADRLNELVERETEAAMQEGTPDAGDGGTEVLIPPPRARGGHDARVGSQHDEGP</sequence>
<evidence type="ECO:0000256" key="1">
    <source>
        <dbReference type="SAM" id="MobiDB-lite"/>
    </source>
</evidence>
<feature type="region of interest" description="Disordered" evidence="1">
    <location>
        <begin position="33"/>
        <end position="76"/>
    </location>
</feature>
<evidence type="ECO:0000313" key="3">
    <source>
        <dbReference type="Proteomes" id="UP000295573"/>
    </source>
</evidence>
<dbReference type="RefSeq" id="WP_132152632.1">
    <property type="nucleotide sequence ID" value="NZ_SLWR01000009.1"/>
</dbReference>
<proteinExistence type="predicted"/>
<dbReference type="Proteomes" id="UP000295573">
    <property type="component" value="Unassembled WGS sequence"/>
</dbReference>
<evidence type="ECO:0000313" key="2">
    <source>
        <dbReference type="EMBL" id="TCO44947.1"/>
    </source>
</evidence>
<organism evidence="2 3">
    <name type="scientific">Kribbella antiqua</name>
    <dbReference type="NCBI Taxonomy" id="2512217"/>
    <lineage>
        <taxon>Bacteria</taxon>
        <taxon>Bacillati</taxon>
        <taxon>Actinomycetota</taxon>
        <taxon>Actinomycetes</taxon>
        <taxon>Propionibacteriales</taxon>
        <taxon>Kribbellaceae</taxon>
        <taxon>Kribbella</taxon>
    </lineage>
</organism>
<protein>
    <recommendedName>
        <fullName evidence="4">Integrase-like protein</fullName>
    </recommendedName>
</protein>
<gene>
    <name evidence="2" type="ORF">EV646_109119</name>
</gene>
<dbReference type="OrthoDB" id="1822491at2"/>
<accession>A0A4R2IJY7</accession>
<dbReference type="EMBL" id="SLWR01000009">
    <property type="protein sequence ID" value="TCO44947.1"/>
    <property type="molecule type" value="Genomic_DNA"/>
</dbReference>
<feature type="compositionally biased region" description="Basic and acidic residues" evidence="1">
    <location>
        <begin position="62"/>
        <end position="76"/>
    </location>
</feature>